<protein>
    <submittedName>
        <fullName evidence="4">D-alanyl-D-alanine carboxypeptidase</fullName>
    </submittedName>
</protein>
<keyword evidence="2" id="KW-1133">Transmembrane helix</keyword>
<keyword evidence="2" id="KW-0812">Transmembrane</keyword>
<dbReference type="GO" id="GO:0004180">
    <property type="term" value="F:carboxypeptidase activity"/>
    <property type="evidence" value="ECO:0007669"/>
    <property type="project" value="UniProtKB-KW"/>
</dbReference>
<comment type="caution">
    <text evidence="4">The sequence shown here is derived from an EMBL/GenBank/DDBJ whole genome shotgun (WGS) entry which is preliminary data.</text>
</comment>
<dbReference type="PANTHER" id="PTHR34385">
    <property type="entry name" value="D-ALANYL-D-ALANINE CARBOXYPEPTIDASE"/>
    <property type="match status" value="1"/>
</dbReference>
<feature type="domain" description="D-alanyl-D-alanine carboxypeptidase-like core" evidence="3">
    <location>
        <begin position="185"/>
        <end position="333"/>
    </location>
</feature>
<dbReference type="GeneID" id="73795400"/>
<dbReference type="Gene3D" id="3.30.1380.10">
    <property type="match status" value="1"/>
</dbReference>
<proteinExistence type="predicted"/>
<evidence type="ECO:0000259" key="3">
    <source>
        <dbReference type="Pfam" id="PF02557"/>
    </source>
</evidence>
<evidence type="ECO:0000313" key="5">
    <source>
        <dbReference type="Proteomes" id="UP000295773"/>
    </source>
</evidence>
<dbReference type="SUPFAM" id="SSF55166">
    <property type="entry name" value="Hedgehog/DD-peptidase"/>
    <property type="match status" value="1"/>
</dbReference>
<sequence>MKVKRTIFVLSLIVLFVFCLWKMNEHYDELARYPYELTDEQRNLVLEHFDTEEINYLVTQKIEPKEFLPYITTEGFELTNTLWYDTAYHTRKESKSYVVSFINKYRQQMEYGTLKDMLSNYSYNVLTRFFDEGDGFEDDAKLIADPKDILTTIGDKETLYIYEPNDLVSINDLPHDSITNSNDVTIRKEVVKPLHELAKAAKEINQKTFGDMEIVAGYLSYEDQFPLYDKALTKYKDEVFSYWDYPGRNEYQLGYTIQLKPKEKAKTNKKDKDKNTSSKDTKTTKAPSEEEQEQAIWLKDNAYKYGFIVRYPKQADDVTKKKYQPYTLRYVGKDLAKYMHDNNKVLEEVNADDVS</sequence>
<dbReference type="RefSeq" id="WP_008688851.1">
    <property type="nucleotide sequence ID" value="NZ_AP024510.1"/>
</dbReference>
<dbReference type="CDD" id="cd14852">
    <property type="entry name" value="LD-carboxypeptidase"/>
    <property type="match status" value="1"/>
</dbReference>
<accession>A0A4R3T864</accession>
<keyword evidence="5" id="KW-1185">Reference proteome</keyword>
<evidence type="ECO:0000313" key="4">
    <source>
        <dbReference type="EMBL" id="TCU57690.1"/>
    </source>
</evidence>
<keyword evidence="4" id="KW-0378">Hydrolase</keyword>
<dbReference type="PANTHER" id="PTHR34385:SF1">
    <property type="entry name" value="PEPTIDOGLYCAN L-ALANYL-D-GLUTAMATE ENDOPEPTIDASE CWLK"/>
    <property type="match status" value="1"/>
</dbReference>
<feature type="compositionally biased region" description="Basic and acidic residues" evidence="1">
    <location>
        <begin position="262"/>
        <end position="283"/>
    </location>
</feature>
<dbReference type="InterPro" id="IPR003709">
    <property type="entry name" value="VanY-like_core_dom"/>
</dbReference>
<name>A0A4R3T864_9FIRM</name>
<dbReference type="GO" id="GO:0006508">
    <property type="term" value="P:proteolysis"/>
    <property type="evidence" value="ECO:0007669"/>
    <property type="project" value="InterPro"/>
</dbReference>
<organism evidence="4 5">
    <name type="scientific">Longicatena caecimuris</name>
    <dbReference type="NCBI Taxonomy" id="1796635"/>
    <lineage>
        <taxon>Bacteria</taxon>
        <taxon>Bacillati</taxon>
        <taxon>Bacillota</taxon>
        <taxon>Erysipelotrichia</taxon>
        <taxon>Erysipelotrichales</taxon>
        <taxon>Erysipelotrichaceae</taxon>
        <taxon>Longicatena</taxon>
    </lineage>
</organism>
<dbReference type="InterPro" id="IPR058193">
    <property type="entry name" value="VanY/YodJ_core_dom"/>
</dbReference>
<keyword evidence="4" id="KW-0645">Protease</keyword>
<gene>
    <name evidence="4" type="ORF">EDD61_1163</name>
</gene>
<keyword evidence="4" id="KW-0121">Carboxypeptidase</keyword>
<evidence type="ECO:0000256" key="2">
    <source>
        <dbReference type="SAM" id="Phobius"/>
    </source>
</evidence>
<feature type="transmembrane region" description="Helical" evidence="2">
    <location>
        <begin position="7"/>
        <end position="23"/>
    </location>
</feature>
<evidence type="ECO:0000256" key="1">
    <source>
        <dbReference type="SAM" id="MobiDB-lite"/>
    </source>
</evidence>
<dbReference type="InterPro" id="IPR009045">
    <property type="entry name" value="Zn_M74/Hedgehog-like"/>
</dbReference>
<dbReference type="Pfam" id="PF02557">
    <property type="entry name" value="VanY"/>
    <property type="match status" value="1"/>
</dbReference>
<keyword evidence="2" id="KW-0472">Membrane</keyword>
<reference evidence="4 5" key="1">
    <citation type="submission" date="2019-03" db="EMBL/GenBank/DDBJ databases">
        <title>Genomic Encyclopedia of Type Strains, Phase IV (KMG-IV): sequencing the most valuable type-strain genomes for metagenomic binning, comparative biology and taxonomic classification.</title>
        <authorList>
            <person name="Goeker M."/>
        </authorList>
    </citation>
    <scope>NUCLEOTIDE SEQUENCE [LARGE SCALE GENOMIC DNA]</scope>
    <source>
        <strain evidence="4 5">DSM 29481</strain>
    </source>
</reference>
<dbReference type="AlphaFoldDB" id="A0A4R3T864"/>
<feature type="region of interest" description="Disordered" evidence="1">
    <location>
        <begin position="262"/>
        <end position="292"/>
    </location>
</feature>
<dbReference type="InterPro" id="IPR052179">
    <property type="entry name" value="DD-CPase-like"/>
</dbReference>
<dbReference type="EMBL" id="SMBP01000016">
    <property type="protein sequence ID" value="TCU57690.1"/>
    <property type="molecule type" value="Genomic_DNA"/>
</dbReference>
<dbReference type="Proteomes" id="UP000295773">
    <property type="component" value="Unassembled WGS sequence"/>
</dbReference>